<organism evidence="4 5">
    <name type="scientific">Jatrophihabitans cynanchi</name>
    <dbReference type="NCBI Taxonomy" id="2944128"/>
    <lineage>
        <taxon>Bacteria</taxon>
        <taxon>Bacillati</taxon>
        <taxon>Actinomycetota</taxon>
        <taxon>Actinomycetes</taxon>
        <taxon>Jatrophihabitantales</taxon>
        <taxon>Jatrophihabitantaceae</taxon>
        <taxon>Jatrophihabitans</taxon>
    </lineage>
</organism>
<keyword evidence="2" id="KW-1133">Transmembrane helix</keyword>
<feature type="transmembrane region" description="Helical" evidence="2">
    <location>
        <begin position="31"/>
        <end position="52"/>
    </location>
</feature>
<evidence type="ECO:0000313" key="4">
    <source>
        <dbReference type="EMBL" id="WAX57313.1"/>
    </source>
</evidence>
<accession>A0ABY7K095</accession>
<evidence type="ECO:0000256" key="1">
    <source>
        <dbReference type="ARBA" id="ARBA00007362"/>
    </source>
</evidence>
<feature type="transmembrane region" description="Helical" evidence="2">
    <location>
        <begin position="231"/>
        <end position="254"/>
    </location>
</feature>
<feature type="transmembrane region" description="Helical" evidence="2">
    <location>
        <begin position="205"/>
        <end position="225"/>
    </location>
</feature>
<feature type="domain" description="EamA" evidence="3">
    <location>
        <begin position="148"/>
        <end position="277"/>
    </location>
</feature>
<keyword evidence="2" id="KW-0472">Membrane</keyword>
<reference evidence="4" key="1">
    <citation type="submission" date="2022-05" db="EMBL/GenBank/DDBJ databases">
        <title>Jatrophihabitans sp. SB3-54 whole genome sequence.</title>
        <authorList>
            <person name="Suh M.K."/>
            <person name="Eom M.K."/>
            <person name="Kim J.S."/>
            <person name="Kim H.S."/>
            <person name="Do H.E."/>
            <person name="Shin Y.K."/>
            <person name="Lee J.-S."/>
        </authorList>
    </citation>
    <scope>NUCLEOTIDE SEQUENCE</scope>
    <source>
        <strain evidence="4">SB3-54</strain>
    </source>
</reference>
<feature type="transmembrane region" description="Helical" evidence="2">
    <location>
        <begin position="143"/>
        <end position="168"/>
    </location>
</feature>
<dbReference type="Proteomes" id="UP001164693">
    <property type="component" value="Chromosome"/>
</dbReference>
<dbReference type="InterPro" id="IPR037185">
    <property type="entry name" value="EmrE-like"/>
</dbReference>
<dbReference type="InterPro" id="IPR000620">
    <property type="entry name" value="EamA_dom"/>
</dbReference>
<feature type="transmembrane region" description="Helical" evidence="2">
    <location>
        <begin position="89"/>
        <end position="109"/>
    </location>
</feature>
<evidence type="ECO:0000313" key="5">
    <source>
        <dbReference type="Proteomes" id="UP001164693"/>
    </source>
</evidence>
<dbReference type="EMBL" id="CP097463">
    <property type="protein sequence ID" value="WAX57313.1"/>
    <property type="molecule type" value="Genomic_DNA"/>
</dbReference>
<feature type="transmembrane region" description="Helical" evidence="2">
    <location>
        <begin position="6"/>
        <end position="24"/>
    </location>
</feature>
<feature type="transmembrane region" description="Helical" evidence="2">
    <location>
        <begin position="115"/>
        <end position="131"/>
    </location>
</feature>
<evidence type="ECO:0000259" key="3">
    <source>
        <dbReference type="Pfam" id="PF00892"/>
    </source>
</evidence>
<evidence type="ECO:0000256" key="2">
    <source>
        <dbReference type="SAM" id="Phobius"/>
    </source>
</evidence>
<gene>
    <name evidence="4" type="ORF">M6B22_00755</name>
</gene>
<dbReference type="Gene3D" id="1.10.3730.20">
    <property type="match status" value="1"/>
</dbReference>
<comment type="similarity">
    <text evidence="1">Belongs to the EamA transporter family.</text>
</comment>
<dbReference type="Pfam" id="PF00892">
    <property type="entry name" value="EamA"/>
    <property type="match status" value="2"/>
</dbReference>
<dbReference type="RefSeq" id="WP_269443852.1">
    <property type="nucleotide sequence ID" value="NZ_CP097463.1"/>
</dbReference>
<keyword evidence="2" id="KW-0812">Transmembrane</keyword>
<dbReference type="SUPFAM" id="SSF103481">
    <property type="entry name" value="Multidrug resistance efflux transporter EmrE"/>
    <property type="match status" value="2"/>
</dbReference>
<proteinExistence type="inferred from homology"/>
<feature type="transmembrane region" description="Helical" evidence="2">
    <location>
        <begin position="58"/>
        <end position="82"/>
    </location>
</feature>
<protein>
    <submittedName>
        <fullName evidence="4">DMT family transporter</fullName>
    </submittedName>
</protein>
<keyword evidence="5" id="KW-1185">Reference proteome</keyword>
<sequence length="278" mass="28912">MFVVAFGLLAAVSYGVGDFVGAFASRRQSAVTVLLHSYPVGAVLMLLMLPFFPGSVDGRVIGFGIAGGLAGLVGVVIMYALMVIAPMNVISPVTAVLAAIVPVLFGVAVGERPRPSAWFGILLGVTAVLLVSRTTEDHPHGKIAFRILAFATLAGLGFGFYFIFLARAGDDSGLWPLVISRIASALAIIPLAAQQGAMRRVPNRLLGYVVLAGCCDALANMFFLLASRHGLLSLASVLTSLYPAVTVMLAVGLLHEHTSKVQRAGLALAAASIVLITV</sequence>
<name>A0ABY7K095_9ACTN</name>
<feature type="domain" description="EamA" evidence="3">
    <location>
        <begin position="3"/>
        <end position="132"/>
    </location>
</feature>